<dbReference type="InterPro" id="IPR036388">
    <property type="entry name" value="WH-like_DNA-bd_sf"/>
</dbReference>
<dbReference type="AlphaFoldDB" id="A0A9D1N1H3"/>
<dbReference type="Proteomes" id="UP000886748">
    <property type="component" value="Unassembled WGS sequence"/>
</dbReference>
<organism evidence="2 3">
    <name type="scientific">Candidatus Limenecus avicola</name>
    <dbReference type="NCBI Taxonomy" id="2840847"/>
    <lineage>
        <taxon>Bacteria</taxon>
        <taxon>Bacillati</taxon>
        <taxon>Bacillota</taxon>
        <taxon>Clostridia</taxon>
        <taxon>Eubacteriales</taxon>
        <taxon>Clostridiaceae</taxon>
        <taxon>Clostridiaceae incertae sedis</taxon>
        <taxon>Candidatus Limenecus</taxon>
    </lineage>
</organism>
<reference evidence="2" key="2">
    <citation type="journal article" date="2021" name="PeerJ">
        <title>Extensive microbial diversity within the chicken gut microbiome revealed by metagenomics and culture.</title>
        <authorList>
            <person name="Gilroy R."/>
            <person name="Ravi A."/>
            <person name="Getino M."/>
            <person name="Pursley I."/>
            <person name="Horton D.L."/>
            <person name="Alikhan N.F."/>
            <person name="Baker D."/>
            <person name="Gharbi K."/>
            <person name="Hall N."/>
            <person name="Watson M."/>
            <person name="Adriaenssens E.M."/>
            <person name="Foster-Nyarko E."/>
            <person name="Jarju S."/>
            <person name="Secka A."/>
            <person name="Antonio M."/>
            <person name="Oren A."/>
            <person name="Chaudhuri R.R."/>
            <person name="La Ragione R."/>
            <person name="Hildebrand F."/>
            <person name="Pallen M.J."/>
        </authorList>
    </citation>
    <scope>NUCLEOTIDE SEQUENCE</scope>
    <source>
        <strain evidence="2">CHK154-7741</strain>
    </source>
</reference>
<reference evidence="2" key="1">
    <citation type="submission" date="2020-10" db="EMBL/GenBank/DDBJ databases">
        <authorList>
            <person name="Gilroy R."/>
        </authorList>
    </citation>
    <scope>NUCLEOTIDE SEQUENCE</scope>
    <source>
        <strain evidence="2">CHK154-7741</strain>
    </source>
</reference>
<dbReference type="Gene3D" id="1.10.10.10">
    <property type="entry name" value="Winged helix-like DNA-binding domain superfamily/Winged helix DNA-binding domain"/>
    <property type="match status" value="1"/>
</dbReference>
<evidence type="ECO:0000256" key="1">
    <source>
        <dbReference type="SAM" id="Coils"/>
    </source>
</evidence>
<evidence type="ECO:0000313" key="3">
    <source>
        <dbReference type="Proteomes" id="UP000886748"/>
    </source>
</evidence>
<keyword evidence="1" id="KW-0175">Coiled coil</keyword>
<comment type="caution">
    <text evidence="2">The sequence shown here is derived from an EMBL/GenBank/DDBJ whole genome shotgun (WGS) entry which is preliminary data.</text>
</comment>
<proteinExistence type="predicted"/>
<gene>
    <name evidence="2" type="ORF">IAD26_10170</name>
</gene>
<accession>A0A9D1N1H3</accession>
<feature type="coiled-coil region" evidence="1">
    <location>
        <begin position="82"/>
        <end position="123"/>
    </location>
</feature>
<dbReference type="EMBL" id="DVOD01000072">
    <property type="protein sequence ID" value="HIU93478.1"/>
    <property type="molecule type" value="Genomic_DNA"/>
</dbReference>
<protein>
    <submittedName>
        <fullName evidence="2">Helix-turn-helix domain-containing protein</fullName>
    </submittedName>
</protein>
<sequence>MPDYLTKEEIRQWRSSLERITLEEYAKRLGKVISDEKETNDMVDMVYKHSAPVRYVSNDESSVVKNNFKAERISSLAQQSFEREKEISLEKAERDLRKTLNKNKQAEKAAIAKAKELKEVKKAEVKPVMKSKPEPKVQVKQVKPAVVAQETEDIQITFKKNLTPREQAVFEHFLNNKNSIVYAKELAQVLDLPRDYVYKYIKNLRAKMNENAIQNADNGGFVLTVN</sequence>
<name>A0A9D1N1H3_9CLOT</name>
<evidence type="ECO:0000313" key="2">
    <source>
        <dbReference type="EMBL" id="HIU93478.1"/>
    </source>
</evidence>